<comment type="similarity">
    <text evidence="1">Belongs to the RMD1/sif2 family.</text>
</comment>
<dbReference type="AlphaFoldDB" id="A0AAN7JZR3"/>
<dbReference type="GO" id="GO:0005739">
    <property type="term" value="C:mitochondrion"/>
    <property type="evidence" value="ECO:0007669"/>
    <property type="project" value="UniProtKB-ARBA"/>
</dbReference>
<dbReference type="PANTHER" id="PTHR16255">
    <property type="entry name" value="REQUIRED FOR MEIOTIC NUCLEAR DIVISION PROTEIN 1 HOMOLOG"/>
    <property type="match status" value="1"/>
</dbReference>
<gene>
    <name evidence="3" type="ORF">SAY87_019341</name>
</gene>
<evidence type="ECO:0000313" key="4">
    <source>
        <dbReference type="Proteomes" id="UP001345219"/>
    </source>
</evidence>
<dbReference type="PANTHER" id="PTHR16255:SF6">
    <property type="entry name" value="PROTEIN RETARDED ROOT GROWTH-LIKE"/>
    <property type="match status" value="1"/>
</dbReference>
<evidence type="ECO:0000313" key="3">
    <source>
        <dbReference type="EMBL" id="KAK4758040.1"/>
    </source>
</evidence>
<sequence length="228" mass="26117">MLFSSCFHVDLKGLVEHNKPNFIPRTSGMINYVLLKFGNLSYSIEFWYGSIVLFNVLEHEVDGYLKIVEAHSSGLLPEGALIDAFNFFWMKKEVSNVNSHDIMLQYLNTDKILTTGSVLGQSIALGYYVGQIDGMVVEFTDINCRMEKTGTFEMERKKLLQPVGKANSNLGDVILKLGLFERSDIAWKNAKCAQIWEFLRDEFELTQRLASLDFKLKFLEEILQIRLP</sequence>
<dbReference type="InterPro" id="IPR003734">
    <property type="entry name" value="DUF155"/>
</dbReference>
<feature type="domain" description="DUF155" evidence="2">
    <location>
        <begin position="46"/>
        <end position="212"/>
    </location>
</feature>
<evidence type="ECO:0000259" key="2">
    <source>
        <dbReference type="Pfam" id="PF02582"/>
    </source>
</evidence>
<name>A0AAN7JZR3_9MYRT</name>
<proteinExistence type="inferred from homology"/>
<evidence type="ECO:0000256" key="1">
    <source>
        <dbReference type="ARBA" id="ARBA00008306"/>
    </source>
</evidence>
<dbReference type="Proteomes" id="UP001345219">
    <property type="component" value="Chromosome 15"/>
</dbReference>
<dbReference type="Pfam" id="PF02582">
    <property type="entry name" value="DUF155"/>
    <property type="match status" value="1"/>
</dbReference>
<protein>
    <recommendedName>
        <fullName evidence="2">DUF155 domain-containing protein</fullName>
    </recommendedName>
</protein>
<accession>A0AAN7JZR3</accession>
<reference evidence="3 4" key="1">
    <citation type="journal article" date="2023" name="Hortic Res">
        <title>Pangenome of water caltrop reveals structural variations and asymmetric subgenome divergence after allopolyploidization.</title>
        <authorList>
            <person name="Zhang X."/>
            <person name="Chen Y."/>
            <person name="Wang L."/>
            <person name="Yuan Y."/>
            <person name="Fang M."/>
            <person name="Shi L."/>
            <person name="Lu R."/>
            <person name="Comes H.P."/>
            <person name="Ma Y."/>
            <person name="Chen Y."/>
            <person name="Huang G."/>
            <person name="Zhou Y."/>
            <person name="Zheng Z."/>
            <person name="Qiu Y."/>
        </authorList>
    </citation>
    <scope>NUCLEOTIDE SEQUENCE [LARGE SCALE GENOMIC DNA]</scope>
    <source>
        <tissue evidence="3">Roots</tissue>
    </source>
</reference>
<keyword evidence="4" id="KW-1185">Reference proteome</keyword>
<organism evidence="3 4">
    <name type="scientific">Trapa incisa</name>
    <dbReference type="NCBI Taxonomy" id="236973"/>
    <lineage>
        <taxon>Eukaryota</taxon>
        <taxon>Viridiplantae</taxon>
        <taxon>Streptophyta</taxon>
        <taxon>Embryophyta</taxon>
        <taxon>Tracheophyta</taxon>
        <taxon>Spermatophyta</taxon>
        <taxon>Magnoliopsida</taxon>
        <taxon>eudicotyledons</taxon>
        <taxon>Gunneridae</taxon>
        <taxon>Pentapetalae</taxon>
        <taxon>rosids</taxon>
        <taxon>malvids</taxon>
        <taxon>Myrtales</taxon>
        <taxon>Lythraceae</taxon>
        <taxon>Trapa</taxon>
    </lineage>
</organism>
<comment type="caution">
    <text evidence="3">The sequence shown here is derived from an EMBL/GenBank/DDBJ whole genome shotgun (WGS) entry which is preliminary data.</text>
</comment>
<dbReference type="InterPro" id="IPR051624">
    <property type="entry name" value="RMD1/Sad1-interacting"/>
</dbReference>
<dbReference type="EMBL" id="JAXIOK010000012">
    <property type="protein sequence ID" value="KAK4758040.1"/>
    <property type="molecule type" value="Genomic_DNA"/>
</dbReference>